<evidence type="ECO:0000259" key="1">
    <source>
        <dbReference type="Pfam" id="PF10756"/>
    </source>
</evidence>
<proteinExistence type="predicted"/>
<feature type="domain" description="Low molecular weight protein antigen 6 PH" evidence="1">
    <location>
        <begin position="61"/>
        <end position="136"/>
    </location>
</feature>
<dbReference type="EMBL" id="JAUSUZ010000001">
    <property type="protein sequence ID" value="MDQ0367655.1"/>
    <property type="molecule type" value="Genomic_DNA"/>
</dbReference>
<evidence type="ECO:0000313" key="2">
    <source>
        <dbReference type="EMBL" id="MDQ0367655.1"/>
    </source>
</evidence>
<sequence length="139" mass="14999">MTDPMSWRVPVWLPVVKLAGGVALLLLALALADGDRAQLGVGAAVCACLALWAARDLLAPVRLAADEDGLTVVTGFARRSRLTWDRIEAVRLDTRPRLGVRTETLEVDTGDTLHVFTKADLGVPPEDVLPLLNEVRAPR</sequence>
<evidence type="ECO:0000313" key="3">
    <source>
        <dbReference type="Proteomes" id="UP001240236"/>
    </source>
</evidence>
<reference evidence="2 3" key="1">
    <citation type="submission" date="2023-07" db="EMBL/GenBank/DDBJ databases">
        <title>Sequencing the genomes of 1000 actinobacteria strains.</title>
        <authorList>
            <person name="Klenk H.-P."/>
        </authorList>
    </citation>
    <scope>NUCLEOTIDE SEQUENCE [LARGE SCALE GENOMIC DNA]</scope>
    <source>
        <strain evidence="2 3">DSM 44709</strain>
    </source>
</reference>
<dbReference type="Proteomes" id="UP001240236">
    <property type="component" value="Unassembled WGS sequence"/>
</dbReference>
<accession>A0AAE3W1M1</accession>
<dbReference type="AlphaFoldDB" id="A0AAE3W1M1"/>
<dbReference type="InterPro" id="IPR019692">
    <property type="entry name" value="CFP-6_PH"/>
</dbReference>
<dbReference type="Pfam" id="PF10756">
    <property type="entry name" value="bPH_6"/>
    <property type="match status" value="1"/>
</dbReference>
<comment type="caution">
    <text evidence="2">The sequence shown here is derived from an EMBL/GenBank/DDBJ whole genome shotgun (WGS) entry which is preliminary data.</text>
</comment>
<name>A0AAE3W1M1_9ACTN</name>
<organism evidence="2 3">
    <name type="scientific">Catenuloplanes indicus</name>
    <dbReference type="NCBI Taxonomy" id="137267"/>
    <lineage>
        <taxon>Bacteria</taxon>
        <taxon>Bacillati</taxon>
        <taxon>Actinomycetota</taxon>
        <taxon>Actinomycetes</taxon>
        <taxon>Micromonosporales</taxon>
        <taxon>Micromonosporaceae</taxon>
        <taxon>Catenuloplanes</taxon>
    </lineage>
</organism>
<keyword evidence="3" id="KW-1185">Reference proteome</keyword>
<protein>
    <recommendedName>
        <fullName evidence="1">Low molecular weight protein antigen 6 PH domain-containing protein</fullName>
    </recommendedName>
</protein>
<gene>
    <name evidence="2" type="ORF">J2S42_004324</name>
</gene>